<keyword evidence="4" id="KW-1185">Reference proteome</keyword>
<dbReference type="SUPFAM" id="SSF55874">
    <property type="entry name" value="ATPase domain of HSP90 chaperone/DNA topoisomerase II/histidine kinase"/>
    <property type="match status" value="1"/>
</dbReference>
<dbReference type="InterPro" id="IPR003594">
    <property type="entry name" value="HATPase_dom"/>
</dbReference>
<sequence>MDDPPNRTSQTYLLTIPNTPLSPKICRDTVAMLLTANGHRPDLADTARTLVSEIVTNAVTHTGSPTIDLETVVLRDGVRVVVYDDRAAAEPLATLDVSRDSEHGRGLLLVQALADDWGVAPAARPRGDGKSVWFELRRDGGRAGGKTGGKAAGRQGCTDGRLFWILE</sequence>
<dbReference type="InterPro" id="IPR050267">
    <property type="entry name" value="Anti-sigma-factor_SerPK"/>
</dbReference>
<dbReference type="GO" id="GO:0005524">
    <property type="term" value="F:ATP binding"/>
    <property type="evidence" value="ECO:0007669"/>
    <property type="project" value="UniProtKB-KW"/>
</dbReference>
<dbReference type="InterPro" id="IPR036890">
    <property type="entry name" value="HATPase_C_sf"/>
</dbReference>
<keyword evidence="3" id="KW-0547">Nucleotide-binding</keyword>
<reference evidence="3 4" key="1">
    <citation type="submission" date="2017-09" db="EMBL/GenBank/DDBJ databases">
        <authorList>
            <person name="Lee N."/>
            <person name="Cho B.-K."/>
        </authorList>
    </citation>
    <scope>NUCLEOTIDE SEQUENCE [LARGE SCALE GENOMIC DNA]</scope>
    <source>
        <strain evidence="3 4">ATCC 12853</strain>
    </source>
</reference>
<evidence type="ECO:0000256" key="1">
    <source>
        <dbReference type="ARBA" id="ARBA00022527"/>
    </source>
</evidence>
<feature type="domain" description="Histidine kinase/HSP90-like ATPase" evidence="2">
    <location>
        <begin position="26"/>
        <end position="119"/>
    </location>
</feature>
<dbReference type="EMBL" id="CP023699">
    <property type="protein sequence ID" value="QEU93528.1"/>
    <property type="molecule type" value="Genomic_DNA"/>
</dbReference>
<dbReference type="RefSeq" id="WP_055551600.1">
    <property type="nucleotide sequence ID" value="NZ_CP023699.1"/>
</dbReference>
<gene>
    <name evidence="3" type="ORF">CP970_23805</name>
</gene>
<keyword evidence="3" id="KW-0067">ATP-binding</keyword>
<keyword evidence="1" id="KW-0723">Serine/threonine-protein kinase</keyword>
<dbReference type="GO" id="GO:0004674">
    <property type="term" value="F:protein serine/threonine kinase activity"/>
    <property type="evidence" value="ECO:0007669"/>
    <property type="project" value="UniProtKB-KW"/>
</dbReference>
<dbReference type="CDD" id="cd16936">
    <property type="entry name" value="HATPase_RsbW-like"/>
    <property type="match status" value="1"/>
</dbReference>
<proteinExistence type="predicted"/>
<protein>
    <submittedName>
        <fullName evidence="3">ATP-binding protein</fullName>
    </submittedName>
</protein>
<dbReference type="KEGG" id="ska:CP970_23805"/>
<dbReference type="PANTHER" id="PTHR35526">
    <property type="entry name" value="ANTI-SIGMA-F FACTOR RSBW-RELATED"/>
    <property type="match status" value="1"/>
</dbReference>
<accession>A0A5J6GI63</accession>
<evidence type="ECO:0000313" key="4">
    <source>
        <dbReference type="Proteomes" id="UP000325529"/>
    </source>
</evidence>
<dbReference type="Pfam" id="PF13581">
    <property type="entry name" value="HATPase_c_2"/>
    <property type="match status" value="1"/>
</dbReference>
<keyword evidence="1" id="KW-0808">Transferase</keyword>
<organism evidence="3 4">
    <name type="scientific">Streptomyces kanamyceticus</name>
    <dbReference type="NCBI Taxonomy" id="1967"/>
    <lineage>
        <taxon>Bacteria</taxon>
        <taxon>Bacillati</taxon>
        <taxon>Actinomycetota</taxon>
        <taxon>Actinomycetes</taxon>
        <taxon>Kitasatosporales</taxon>
        <taxon>Streptomycetaceae</taxon>
        <taxon>Streptomyces</taxon>
    </lineage>
</organism>
<dbReference type="OrthoDB" id="3871846at2"/>
<evidence type="ECO:0000313" key="3">
    <source>
        <dbReference type="EMBL" id="QEU93528.1"/>
    </source>
</evidence>
<name>A0A5J6GI63_STRKN</name>
<dbReference type="AlphaFoldDB" id="A0A5J6GI63"/>
<dbReference type="PANTHER" id="PTHR35526:SF3">
    <property type="entry name" value="ANTI-SIGMA-F FACTOR RSBW"/>
    <property type="match status" value="1"/>
</dbReference>
<evidence type="ECO:0000259" key="2">
    <source>
        <dbReference type="Pfam" id="PF13581"/>
    </source>
</evidence>
<keyword evidence="1" id="KW-0418">Kinase</keyword>
<dbReference type="Gene3D" id="3.30.565.10">
    <property type="entry name" value="Histidine kinase-like ATPase, C-terminal domain"/>
    <property type="match status" value="1"/>
</dbReference>
<dbReference type="Proteomes" id="UP000325529">
    <property type="component" value="Chromosome"/>
</dbReference>